<evidence type="ECO:0000313" key="6">
    <source>
        <dbReference type="EMBL" id="TJW11337.1"/>
    </source>
</evidence>
<dbReference type="Proteomes" id="UP000309454">
    <property type="component" value="Unassembled WGS sequence"/>
</dbReference>
<evidence type="ECO:0000256" key="1">
    <source>
        <dbReference type="ARBA" id="ARBA00022679"/>
    </source>
</evidence>
<evidence type="ECO:0000256" key="3">
    <source>
        <dbReference type="ARBA" id="ARBA00022944"/>
    </source>
</evidence>
<keyword evidence="4" id="KW-0961">Cell wall biogenesis/degradation</keyword>
<dbReference type="InterPro" id="IPR050088">
    <property type="entry name" value="IspD/TarI_cytidylyltransf_bact"/>
</dbReference>
<dbReference type="Gene3D" id="3.90.550.10">
    <property type="entry name" value="Spore Coat Polysaccharide Biosynthesis Protein SpsA, Chain A"/>
    <property type="match status" value="1"/>
</dbReference>
<gene>
    <name evidence="6" type="ORF">E5982_03780</name>
</gene>
<dbReference type="PROSITE" id="PS01295">
    <property type="entry name" value="ISPD"/>
    <property type="match status" value="1"/>
</dbReference>
<comment type="similarity">
    <text evidence="5">Belongs to the IspD/TarI cytidylyltransferase family. TarI subfamily.</text>
</comment>
<evidence type="ECO:0000256" key="4">
    <source>
        <dbReference type="ARBA" id="ARBA00023316"/>
    </source>
</evidence>
<name>A0A4T9TEU8_9ACTN</name>
<evidence type="ECO:0000256" key="2">
    <source>
        <dbReference type="ARBA" id="ARBA00022695"/>
    </source>
</evidence>
<dbReference type="RefSeq" id="WP_136845501.1">
    <property type="nucleotide sequence ID" value="NZ_CANSLK010000060.1"/>
</dbReference>
<dbReference type="InterPro" id="IPR034709">
    <property type="entry name" value="TarI"/>
</dbReference>
<feature type="site" description="Positions ribitol 5-phosphate for the nucleophilic attack" evidence="5">
    <location>
        <position position="161"/>
    </location>
</feature>
<dbReference type="PANTHER" id="PTHR32125:SF8">
    <property type="entry name" value="RIBITOL-5-PHOSPHATE CYTIDYLYLTRANSFERASE"/>
    <property type="match status" value="1"/>
</dbReference>
<evidence type="ECO:0000256" key="5">
    <source>
        <dbReference type="HAMAP-Rule" id="MF_02068"/>
    </source>
</evidence>
<dbReference type="GO" id="GO:0019350">
    <property type="term" value="P:teichoic acid biosynthetic process"/>
    <property type="evidence" value="ECO:0007669"/>
    <property type="project" value="UniProtKB-KW"/>
</dbReference>
<dbReference type="CDD" id="cd02516">
    <property type="entry name" value="CDP-ME_synthetase"/>
    <property type="match status" value="1"/>
</dbReference>
<dbReference type="AlphaFoldDB" id="A0A4T9TEU8"/>
<feature type="site" description="Positions ribitol 5-phosphate for the nucleophilic attack" evidence="5">
    <location>
        <position position="218"/>
    </location>
</feature>
<feature type="binding site" evidence="5">
    <location>
        <begin position="82"/>
        <end position="88"/>
    </location>
    <ligand>
        <name>CTP</name>
        <dbReference type="ChEBI" id="CHEBI:37563"/>
    </ligand>
</feature>
<feature type="site" description="Transition state stabilizer" evidence="5">
    <location>
        <position position="22"/>
    </location>
</feature>
<comment type="caution">
    <text evidence="5">Lacks conserved residue(s) required for the propagation of feature annotation.</text>
</comment>
<accession>A0A4T9TEU8</accession>
<comment type="catalytic activity">
    <reaction evidence="5">
        <text>D-ribitol 5-phosphate + CTP + H(+) = CDP-L-ribitol + diphosphate</text>
        <dbReference type="Rhea" id="RHEA:12456"/>
        <dbReference type="ChEBI" id="CHEBI:15378"/>
        <dbReference type="ChEBI" id="CHEBI:33019"/>
        <dbReference type="ChEBI" id="CHEBI:37563"/>
        <dbReference type="ChEBI" id="CHEBI:57608"/>
        <dbReference type="ChEBI" id="CHEBI:57695"/>
        <dbReference type="EC" id="2.7.7.40"/>
    </reaction>
</comment>
<dbReference type="GO" id="GO:0008299">
    <property type="term" value="P:isoprenoid biosynthetic process"/>
    <property type="evidence" value="ECO:0007669"/>
    <property type="project" value="InterPro"/>
</dbReference>
<keyword evidence="1 5" id="KW-0808">Transferase</keyword>
<evidence type="ECO:0000313" key="7">
    <source>
        <dbReference type="Proteomes" id="UP000309454"/>
    </source>
</evidence>
<proteinExistence type="inferred from homology"/>
<reference evidence="6 7" key="1">
    <citation type="submission" date="2019-04" db="EMBL/GenBank/DDBJ databases">
        <title>Microbes associate with the intestines of laboratory mice.</title>
        <authorList>
            <person name="Navarre W."/>
            <person name="Wong E."/>
            <person name="Huang K.C."/>
            <person name="Tropini C."/>
            <person name="Ng K."/>
            <person name="Yu B."/>
        </authorList>
    </citation>
    <scope>NUCLEOTIDE SEQUENCE [LARGE SCALE GENOMIC DNA]</scope>
    <source>
        <strain evidence="6 7">NM48_B13</strain>
    </source>
</reference>
<dbReference type="InterPro" id="IPR029044">
    <property type="entry name" value="Nucleotide-diphossugar_trans"/>
</dbReference>
<dbReference type="EMBL" id="SSTM01000002">
    <property type="protein sequence ID" value="TJW11337.1"/>
    <property type="molecule type" value="Genomic_DNA"/>
</dbReference>
<dbReference type="PANTHER" id="PTHR32125">
    <property type="entry name" value="2-C-METHYL-D-ERYTHRITOL 4-PHOSPHATE CYTIDYLYLTRANSFERASE, CHLOROPLASTIC"/>
    <property type="match status" value="1"/>
</dbReference>
<dbReference type="InterPro" id="IPR018294">
    <property type="entry name" value="ISPD_synthase_CS"/>
</dbReference>
<protein>
    <recommendedName>
        <fullName evidence="5">Ribitol-5-phosphate cytidylyltransferase</fullName>
        <ecNumber evidence="5">2.7.7.40</ecNumber>
    </recommendedName>
</protein>
<dbReference type="HAMAP" id="MF_02068">
    <property type="entry name" value="TarI"/>
    <property type="match status" value="1"/>
</dbReference>
<dbReference type="Pfam" id="PF01128">
    <property type="entry name" value="IspD"/>
    <property type="match status" value="1"/>
</dbReference>
<keyword evidence="2 5" id="KW-0548">Nucleotidyltransferase</keyword>
<dbReference type="EC" id="2.7.7.40" evidence="5"/>
<keyword evidence="3" id="KW-0777">Teichoic acid biosynthesis</keyword>
<comment type="caution">
    <text evidence="6">The sequence shown here is derived from an EMBL/GenBank/DDBJ whole genome shotgun (WGS) entry which is preliminary data.</text>
</comment>
<dbReference type="GO" id="GO:0071555">
    <property type="term" value="P:cell wall organization"/>
    <property type="evidence" value="ECO:0007669"/>
    <property type="project" value="UniProtKB-KW"/>
</dbReference>
<dbReference type="GO" id="GO:0050518">
    <property type="term" value="F:2-C-methyl-D-erythritol 4-phosphate cytidylyltransferase activity"/>
    <property type="evidence" value="ECO:0007669"/>
    <property type="project" value="UniProtKB-ARBA"/>
</dbReference>
<keyword evidence="7" id="KW-1185">Reference proteome</keyword>
<dbReference type="GO" id="GO:0047349">
    <property type="term" value="F:D-ribitol-5-phosphate cytidylyltransferase activity"/>
    <property type="evidence" value="ECO:0007669"/>
    <property type="project" value="UniProtKB-UniRule"/>
</dbReference>
<feature type="site" description="Transition state stabilizer" evidence="5">
    <location>
        <position position="14"/>
    </location>
</feature>
<dbReference type="FunFam" id="3.90.550.10:FF:000003">
    <property type="entry name" value="2-C-methyl-D-erythritol 4-phosphate cytidylyltransferase"/>
    <property type="match status" value="1"/>
</dbReference>
<dbReference type="SUPFAM" id="SSF53448">
    <property type="entry name" value="Nucleotide-diphospho-sugar transferases"/>
    <property type="match status" value="1"/>
</dbReference>
<sequence>MHYAAILAGGSGVRMGNPDKPKQFFFVGEKPILVHTVEKFCVSGSFEKVLVLCPATWVQQTRDLLQRFCPEFVSQIAVIQGGETRNGTILNSLKYLEQNGLLDDDAIVVTHDAVRPFVNLRIIEDNIAAALKTGACDTVVPATDTIVESLDGDAISAIPDRHFLYQGQTPQSFNGRKLKEVLESLSDEEKAVLTDACKAFVLRGLPVQLVRGDASNIKITYPQDLRVAETMLGE</sequence>
<comment type="function">
    <text evidence="5">Catalyzes the transfer of the cytidylyl group of CTP to D-ribitol 5-phosphate.</text>
</comment>
<dbReference type="InterPro" id="IPR034683">
    <property type="entry name" value="IspD/TarI"/>
</dbReference>
<dbReference type="OrthoDB" id="9802561at2"/>
<feature type="binding site" evidence="5">
    <location>
        <begin position="7"/>
        <end position="10"/>
    </location>
    <ligand>
        <name>CTP</name>
        <dbReference type="ChEBI" id="CHEBI:37563"/>
    </ligand>
</feature>
<dbReference type="NCBIfam" id="NF001183">
    <property type="entry name" value="PRK00155.1-3"/>
    <property type="match status" value="1"/>
</dbReference>
<organism evidence="6 7">
    <name type="scientific">Parvibacter caecicola</name>
    <dbReference type="NCBI Taxonomy" id="747645"/>
    <lineage>
        <taxon>Bacteria</taxon>
        <taxon>Bacillati</taxon>
        <taxon>Actinomycetota</taxon>
        <taxon>Coriobacteriia</taxon>
        <taxon>Coriobacteriales</taxon>
        <taxon>Coriobacteriaceae</taxon>
        <taxon>Parvibacter</taxon>
    </lineage>
</organism>